<evidence type="ECO:0000256" key="3">
    <source>
        <dbReference type="ARBA" id="ARBA00023015"/>
    </source>
</evidence>
<dbReference type="RefSeq" id="WP_208739151.1">
    <property type="nucleotide sequence ID" value="NZ_CP024915.1"/>
</dbReference>
<accession>A0A2L0UFB2</accession>
<dbReference type="Pfam" id="PF00455">
    <property type="entry name" value="DeoRC"/>
    <property type="match status" value="1"/>
</dbReference>
<dbReference type="InterPro" id="IPR001034">
    <property type="entry name" value="DeoR_HTH"/>
</dbReference>
<dbReference type="PROSITE" id="PS00894">
    <property type="entry name" value="HTH_DEOR_1"/>
    <property type="match status" value="1"/>
</dbReference>
<dbReference type="GO" id="GO:0016740">
    <property type="term" value="F:transferase activity"/>
    <property type="evidence" value="ECO:0007669"/>
    <property type="project" value="UniProtKB-KW"/>
</dbReference>
<dbReference type="InterPro" id="IPR036390">
    <property type="entry name" value="WH_DNA-bd_sf"/>
</dbReference>
<keyword evidence="4" id="KW-0238">DNA-binding</keyword>
<evidence type="ECO:0000259" key="7">
    <source>
        <dbReference type="PROSITE" id="PS51000"/>
    </source>
</evidence>
<dbReference type="SUPFAM" id="SSF46785">
    <property type="entry name" value="Winged helix' DNA-binding domain"/>
    <property type="match status" value="1"/>
</dbReference>
<dbReference type="GO" id="GO:0003700">
    <property type="term" value="F:DNA-binding transcription factor activity"/>
    <property type="evidence" value="ECO:0007669"/>
    <property type="project" value="InterPro"/>
</dbReference>
<keyword evidence="2" id="KW-0678">Repressor</keyword>
<evidence type="ECO:0000313" key="9">
    <source>
        <dbReference type="Proteomes" id="UP000239187"/>
    </source>
</evidence>
<evidence type="ECO:0000256" key="1">
    <source>
        <dbReference type="ARBA" id="ARBA00021390"/>
    </source>
</evidence>
<evidence type="ECO:0000256" key="5">
    <source>
        <dbReference type="ARBA" id="ARBA00023163"/>
    </source>
</evidence>
<keyword evidence="8" id="KW-0808">Transferase</keyword>
<dbReference type="PROSITE" id="PS51000">
    <property type="entry name" value="HTH_DEOR_2"/>
    <property type="match status" value="1"/>
</dbReference>
<protein>
    <recommendedName>
        <fullName evidence="1">Lactose phosphotransferase system repressor</fullName>
    </recommendedName>
</protein>
<dbReference type="InterPro" id="IPR036388">
    <property type="entry name" value="WH-like_DNA-bd_sf"/>
</dbReference>
<evidence type="ECO:0000256" key="6">
    <source>
        <dbReference type="ARBA" id="ARBA00024937"/>
    </source>
</evidence>
<dbReference type="SMART" id="SM01134">
    <property type="entry name" value="DeoRC"/>
    <property type="match status" value="1"/>
</dbReference>
<evidence type="ECO:0000256" key="4">
    <source>
        <dbReference type="ARBA" id="ARBA00023125"/>
    </source>
</evidence>
<dbReference type="InterPro" id="IPR037171">
    <property type="entry name" value="NagB/RpiA_transferase-like"/>
</dbReference>
<dbReference type="InterPro" id="IPR014036">
    <property type="entry name" value="DeoR-like_C"/>
</dbReference>
<dbReference type="Pfam" id="PF08220">
    <property type="entry name" value="HTH_DeoR"/>
    <property type="match status" value="1"/>
</dbReference>
<sequence length="255" mass="26237">MFAEERYRQISKLVSADGRVTVAGLSSRFGITKETVRRDLALLENDGVLRRVHGGAIAGSGATTNESSLSSRAAQHSPEKKRIAEAALAMAPATGAVVLDAGSTTGALAELLVDEARPGLAVVTHSVPIAALVSNAGLSVELVGGRVRALTSAAVGSSTVAHFARLRSDVAFIGANGITAGFGLSTPDVDEAAVKTSIVRSARRVVLLADSSKFSEESLISFAYLEDIDALITDRAPRGTLADALADSDVEVIVA</sequence>
<gene>
    <name evidence="8" type="ORF">CVO76_10140</name>
</gene>
<dbReference type="SMART" id="SM00420">
    <property type="entry name" value="HTH_DEOR"/>
    <property type="match status" value="1"/>
</dbReference>
<dbReference type="Gene3D" id="1.10.10.10">
    <property type="entry name" value="Winged helix-like DNA-binding domain superfamily/Winged helix DNA-binding domain"/>
    <property type="match status" value="1"/>
</dbReference>
<dbReference type="PANTHER" id="PTHR30363">
    <property type="entry name" value="HTH-TYPE TRANSCRIPTIONAL REGULATOR SRLR-RELATED"/>
    <property type="match status" value="1"/>
</dbReference>
<proteinExistence type="predicted"/>
<dbReference type="InterPro" id="IPR018356">
    <property type="entry name" value="Tscrpt_reg_HTH_DeoR_CS"/>
</dbReference>
<keyword evidence="3" id="KW-0805">Transcription regulation</keyword>
<dbReference type="Gene3D" id="3.40.50.1360">
    <property type="match status" value="1"/>
</dbReference>
<dbReference type="GO" id="GO:0003677">
    <property type="term" value="F:DNA binding"/>
    <property type="evidence" value="ECO:0007669"/>
    <property type="project" value="UniProtKB-KW"/>
</dbReference>
<dbReference type="PRINTS" id="PR00037">
    <property type="entry name" value="HTHLACR"/>
</dbReference>
<keyword evidence="5" id="KW-0804">Transcription</keyword>
<dbReference type="PANTHER" id="PTHR30363:SF4">
    <property type="entry name" value="GLYCEROL-3-PHOSPHATE REGULON REPRESSOR"/>
    <property type="match status" value="1"/>
</dbReference>
<dbReference type="Proteomes" id="UP000239187">
    <property type="component" value="Chromosome"/>
</dbReference>
<evidence type="ECO:0000256" key="2">
    <source>
        <dbReference type="ARBA" id="ARBA00022491"/>
    </source>
</evidence>
<dbReference type="EMBL" id="CP024915">
    <property type="protein sequence ID" value="AUZ87945.1"/>
    <property type="molecule type" value="Genomic_DNA"/>
</dbReference>
<dbReference type="SUPFAM" id="SSF100950">
    <property type="entry name" value="NagB/RpiA/CoA transferase-like"/>
    <property type="match status" value="1"/>
</dbReference>
<name>A0A2L0UFB2_9MICC</name>
<dbReference type="InterPro" id="IPR050313">
    <property type="entry name" value="Carb_Metab_HTH_regulators"/>
</dbReference>
<dbReference type="AlphaFoldDB" id="A0A2L0UFB2"/>
<reference evidence="8 9" key="1">
    <citation type="submission" date="2017-11" db="EMBL/GenBank/DDBJ databases">
        <title>Draft genome of Arthrobacter agilis strain UMCV2, a plant growth-promoting rhizobacterium and biocontrol capacity of phytopathogenic fungi.</title>
        <authorList>
            <person name="Martinez-Camara R."/>
            <person name="Santoyo G."/>
            <person name="Moreno-Hagelsieb G."/>
            <person name="Valencia-Cantero E."/>
        </authorList>
    </citation>
    <scope>NUCLEOTIDE SEQUENCE [LARGE SCALE GENOMIC DNA]</scope>
    <source>
        <strain evidence="8 9">UMCV2</strain>
    </source>
</reference>
<feature type="domain" description="HTH deoR-type" evidence="7">
    <location>
        <begin position="3"/>
        <end position="58"/>
    </location>
</feature>
<organism evidence="8 9">
    <name type="scientific">Arthrobacter agilis</name>
    <dbReference type="NCBI Taxonomy" id="37921"/>
    <lineage>
        <taxon>Bacteria</taxon>
        <taxon>Bacillati</taxon>
        <taxon>Actinomycetota</taxon>
        <taxon>Actinomycetes</taxon>
        <taxon>Micrococcales</taxon>
        <taxon>Micrococcaceae</taxon>
        <taxon>Arthrobacter</taxon>
    </lineage>
</organism>
<evidence type="ECO:0000313" key="8">
    <source>
        <dbReference type="EMBL" id="AUZ87945.1"/>
    </source>
</evidence>
<comment type="function">
    <text evidence="6">Repressor of the lactose catabolism operon. Galactose-6-phosphate is the inducer.</text>
</comment>